<dbReference type="Pfam" id="PF02204">
    <property type="entry name" value="VPS9"/>
    <property type="match status" value="1"/>
</dbReference>
<feature type="compositionally biased region" description="Low complexity" evidence="1">
    <location>
        <begin position="419"/>
        <end position="430"/>
    </location>
</feature>
<feature type="compositionally biased region" description="Low complexity" evidence="1">
    <location>
        <begin position="678"/>
        <end position="687"/>
    </location>
</feature>
<dbReference type="EMBL" id="JAHFXS010000884">
    <property type="protein sequence ID" value="KAG9981188.1"/>
    <property type="molecule type" value="Genomic_DNA"/>
</dbReference>
<reference evidence="3" key="2">
    <citation type="submission" date="2021-08" db="EMBL/GenBank/DDBJ databases">
        <authorList>
            <person name="Gostincar C."/>
            <person name="Sun X."/>
            <person name="Song Z."/>
            <person name="Gunde-Cimerman N."/>
        </authorList>
    </citation>
    <scope>NUCLEOTIDE SEQUENCE</scope>
    <source>
        <strain evidence="3">EXF-9298</strain>
    </source>
</reference>
<accession>A0A9P8JW69</accession>
<dbReference type="SUPFAM" id="SSF109993">
    <property type="entry name" value="VPS9 domain"/>
    <property type="match status" value="1"/>
</dbReference>
<dbReference type="InterPro" id="IPR037191">
    <property type="entry name" value="VPS9_dom_sf"/>
</dbReference>
<protein>
    <recommendedName>
        <fullName evidence="2">VPS9 domain-containing protein</fullName>
    </recommendedName>
</protein>
<dbReference type="Gene3D" id="1.20.1050.80">
    <property type="entry name" value="VPS9 domain"/>
    <property type="match status" value="1"/>
</dbReference>
<dbReference type="AlphaFoldDB" id="A0A9P8JW69"/>
<dbReference type="GO" id="GO:0005829">
    <property type="term" value="C:cytosol"/>
    <property type="evidence" value="ECO:0007669"/>
    <property type="project" value="TreeGrafter"/>
</dbReference>
<evidence type="ECO:0000259" key="2">
    <source>
        <dbReference type="PROSITE" id="PS51205"/>
    </source>
</evidence>
<dbReference type="GO" id="GO:0016192">
    <property type="term" value="P:vesicle-mediated transport"/>
    <property type="evidence" value="ECO:0007669"/>
    <property type="project" value="InterPro"/>
</dbReference>
<feature type="compositionally biased region" description="Low complexity" evidence="1">
    <location>
        <begin position="33"/>
        <end position="42"/>
    </location>
</feature>
<feature type="compositionally biased region" description="Basic and acidic residues" evidence="1">
    <location>
        <begin position="396"/>
        <end position="405"/>
    </location>
</feature>
<feature type="region of interest" description="Disordered" evidence="1">
    <location>
        <begin position="1"/>
        <end position="51"/>
    </location>
</feature>
<dbReference type="InterPro" id="IPR045046">
    <property type="entry name" value="Vps9-like"/>
</dbReference>
<dbReference type="PANTHER" id="PTHR23101">
    <property type="entry name" value="RAB GDP/GTP EXCHANGE FACTOR"/>
    <property type="match status" value="1"/>
</dbReference>
<organism evidence="3 4">
    <name type="scientific">Aureobasidium melanogenum</name>
    <name type="common">Aureobasidium pullulans var. melanogenum</name>
    <dbReference type="NCBI Taxonomy" id="46634"/>
    <lineage>
        <taxon>Eukaryota</taxon>
        <taxon>Fungi</taxon>
        <taxon>Dikarya</taxon>
        <taxon>Ascomycota</taxon>
        <taxon>Pezizomycotina</taxon>
        <taxon>Dothideomycetes</taxon>
        <taxon>Dothideomycetidae</taxon>
        <taxon>Dothideales</taxon>
        <taxon>Saccotheciaceae</taxon>
        <taxon>Aureobasidium</taxon>
    </lineage>
</organism>
<evidence type="ECO:0000313" key="4">
    <source>
        <dbReference type="Proteomes" id="UP000729357"/>
    </source>
</evidence>
<feature type="region of interest" description="Disordered" evidence="1">
    <location>
        <begin position="536"/>
        <end position="560"/>
    </location>
</feature>
<name>A0A9P8JW69_AURME</name>
<dbReference type="InterPro" id="IPR003123">
    <property type="entry name" value="VPS9"/>
</dbReference>
<evidence type="ECO:0000313" key="3">
    <source>
        <dbReference type="EMBL" id="KAG9981188.1"/>
    </source>
</evidence>
<sequence>MSNSSSPKQGPRPRPLHISRSFTRLDPNPESLPASPSRARASTIQTIPEAKDMSSFSHGDVFESVDEEKAEEPAINVPPTFDQLPIEIRSLSERFLKSLSARTHANPLNIDTISDLFQDFYEQAESHIATHIATLSTRLSREKSPSRSAATKALGGALRARKQSIEQTASTNGQGEQQLLTASEVADRRKARKDLEIKRLALEEAVERAVCEKVYDRIYRHRSADDEERDAKLRSRTAALSLVGIGLKELHVDIEPAKGNDLPTDEKELHDEIFKLLAPARDHLQRMDDQRYPLGKLQMLTEAHKSIVETLSRIFPSSSSADEVLPTLIYTLMTSPPETINVISNLHFIQLFRARAKVDGEAAYCLVNLEAAISFLETVDLASLRADEASQGNPKQEARTEKPTDFARPSSPKSLAPGLTTTSATSSDLSPGDTSLKPLPSQASFSNPPRPGFSQRRLSSLIQAQAERIEAGRDELMNSADQAFDAINSTLENSFKFLFGRMKEQGAGTEDSPIVMPRTLEDARKLVSSPPLVPMDSHPSFAESLSSSPPAETLSAPRVDNTMLNLVGGRLRERSVDSNRSTGSGKRVIFAEKPNAAALPNNSISSSLPTQSAVESMGNLMNSINPLSRFGGFGKFGRSGSGSGASTPSTPAASSAVIAEKTKQLGHIPESEKSPAQNNNNNNNNNVQAETDLDALEALAQLKKATPPIQKFVDAKSASELRIGDVEELLRDYQRLAALIRETVNS</sequence>
<keyword evidence="4" id="KW-1185">Reference proteome</keyword>
<dbReference type="Proteomes" id="UP000729357">
    <property type="component" value="Unassembled WGS sequence"/>
</dbReference>
<gene>
    <name evidence="3" type="ORF">KCU98_g7630</name>
</gene>
<proteinExistence type="predicted"/>
<dbReference type="GO" id="GO:0005085">
    <property type="term" value="F:guanyl-nucleotide exchange factor activity"/>
    <property type="evidence" value="ECO:0007669"/>
    <property type="project" value="InterPro"/>
</dbReference>
<comment type="caution">
    <text evidence="3">The sequence shown here is derived from an EMBL/GenBank/DDBJ whole genome shotgun (WGS) entry which is preliminary data.</text>
</comment>
<dbReference type="SMART" id="SM00167">
    <property type="entry name" value="VPS9"/>
    <property type="match status" value="1"/>
</dbReference>
<dbReference type="GO" id="GO:0030139">
    <property type="term" value="C:endocytic vesicle"/>
    <property type="evidence" value="ECO:0007669"/>
    <property type="project" value="TreeGrafter"/>
</dbReference>
<dbReference type="GO" id="GO:0031267">
    <property type="term" value="F:small GTPase binding"/>
    <property type="evidence" value="ECO:0007669"/>
    <property type="project" value="TreeGrafter"/>
</dbReference>
<feature type="non-terminal residue" evidence="3">
    <location>
        <position position="746"/>
    </location>
</feature>
<reference evidence="3" key="1">
    <citation type="journal article" date="2021" name="J Fungi (Basel)">
        <title>Virulence traits and population genomics of the black yeast Aureobasidium melanogenum.</title>
        <authorList>
            <person name="Cernosa A."/>
            <person name="Sun X."/>
            <person name="Gostincar C."/>
            <person name="Fang C."/>
            <person name="Gunde-Cimerman N."/>
            <person name="Song Z."/>
        </authorList>
    </citation>
    <scope>NUCLEOTIDE SEQUENCE</scope>
    <source>
        <strain evidence="3">EXF-9298</strain>
    </source>
</reference>
<dbReference type="PROSITE" id="PS51205">
    <property type="entry name" value="VPS9"/>
    <property type="match status" value="1"/>
</dbReference>
<feature type="domain" description="VPS9" evidence="2">
    <location>
        <begin position="227"/>
        <end position="385"/>
    </location>
</feature>
<feature type="region of interest" description="Disordered" evidence="1">
    <location>
        <begin position="387"/>
        <end position="456"/>
    </location>
</feature>
<feature type="region of interest" description="Disordered" evidence="1">
    <location>
        <begin position="143"/>
        <end position="185"/>
    </location>
</feature>
<feature type="region of interest" description="Disordered" evidence="1">
    <location>
        <begin position="666"/>
        <end position="687"/>
    </location>
</feature>
<feature type="compositionally biased region" description="Polar residues" evidence="1">
    <location>
        <begin position="165"/>
        <end position="181"/>
    </location>
</feature>
<dbReference type="PANTHER" id="PTHR23101:SF97">
    <property type="entry name" value="DOMAIN PROTEIN, PUTATIVE (AFU_ORTHOLOGUE AFUA_2G10890)-RELATED"/>
    <property type="match status" value="1"/>
</dbReference>
<evidence type="ECO:0000256" key="1">
    <source>
        <dbReference type="SAM" id="MobiDB-lite"/>
    </source>
</evidence>